<protein>
    <submittedName>
        <fullName evidence="1">Uncharacterized protein</fullName>
    </submittedName>
</protein>
<dbReference type="AlphaFoldDB" id="A0A5N5KIK6"/>
<organism evidence="1 2">
    <name type="scientific">Salix brachista</name>
    <dbReference type="NCBI Taxonomy" id="2182728"/>
    <lineage>
        <taxon>Eukaryota</taxon>
        <taxon>Viridiplantae</taxon>
        <taxon>Streptophyta</taxon>
        <taxon>Embryophyta</taxon>
        <taxon>Tracheophyta</taxon>
        <taxon>Spermatophyta</taxon>
        <taxon>Magnoliopsida</taxon>
        <taxon>eudicotyledons</taxon>
        <taxon>Gunneridae</taxon>
        <taxon>Pentapetalae</taxon>
        <taxon>rosids</taxon>
        <taxon>fabids</taxon>
        <taxon>Malpighiales</taxon>
        <taxon>Salicaceae</taxon>
        <taxon>Saliceae</taxon>
        <taxon>Salix</taxon>
    </lineage>
</organism>
<name>A0A5N5KIK6_9ROSI</name>
<dbReference type="Proteomes" id="UP000326939">
    <property type="component" value="Chromosome 13"/>
</dbReference>
<reference evidence="2" key="1">
    <citation type="journal article" date="2019" name="Gigascience">
        <title>De novo genome assembly of the endangered Acer yangbiense, a plant species with extremely small populations endemic to Yunnan Province, China.</title>
        <authorList>
            <person name="Yang J."/>
            <person name="Wariss H.M."/>
            <person name="Tao L."/>
            <person name="Zhang R."/>
            <person name="Yun Q."/>
            <person name="Hollingsworth P."/>
            <person name="Dao Z."/>
            <person name="Luo G."/>
            <person name="Guo H."/>
            <person name="Ma Y."/>
            <person name="Sun W."/>
        </authorList>
    </citation>
    <scope>NUCLEOTIDE SEQUENCE [LARGE SCALE GENOMIC DNA]</scope>
    <source>
        <strain evidence="2">cv. br00</strain>
    </source>
</reference>
<evidence type="ECO:0000313" key="2">
    <source>
        <dbReference type="Proteomes" id="UP000326939"/>
    </source>
</evidence>
<sequence length="164" mass="18806">MRFYSSRQRIKLGAMYNFSYTTSLPVPYRTYLIVLRRCILLDDQQAKTMAQITAEADYIDAAATGGNLLPVPAHVPRGLLTVWNWEEDRNVGTTWNFTNSDLSPSLRVLRVPDLSSENALSVGAKMVKPELESLSAENKWFSSWVDLKRRIKIVKWPTYSQGFW</sequence>
<proteinExistence type="predicted"/>
<keyword evidence="2" id="KW-1185">Reference proteome</keyword>
<accession>A0A5N5KIK6</accession>
<comment type="caution">
    <text evidence="1">The sequence shown here is derived from an EMBL/GenBank/DDBJ whole genome shotgun (WGS) entry which is preliminary data.</text>
</comment>
<dbReference type="EMBL" id="VDCV01000013">
    <property type="protein sequence ID" value="KAB5530192.1"/>
    <property type="molecule type" value="Genomic_DNA"/>
</dbReference>
<gene>
    <name evidence="1" type="ORF">DKX38_020273</name>
</gene>
<evidence type="ECO:0000313" key="1">
    <source>
        <dbReference type="EMBL" id="KAB5530192.1"/>
    </source>
</evidence>